<evidence type="ECO:0000313" key="2">
    <source>
        <dbReference type="EMBL" id="MDP9894025.1"/>
    </source>
</evidence>
<name>A0AAW8CUN6_9BURK</name>
<comment type="caution">
    <text evidence="2">The sequence shown here is derived from an EMBL/GenBank/DDBJ whole genome shotgun (WGS) entry which is preliminary data.</text>
</comment>
<dbReference type="InterPro" id="IPR016195">
    <property type="entry name" value="Pol/histidinol_Pase-like"/>
</dbReference>
<evidence type="ECO:0008006" key="4">
    <source>
        <dbReference type="Google" id="ProtNLM"/>
    </source>
</evidence>
<reference evidence="2" key="1">
    <citation type="submission" date="2023-07" db="EMBL/GenBank/DDBJ databases">
        <title>Sorghum-associated microbial communities from plants grown in Nebraska, USA.</title>
        <authorList>
            <person name="Schachtman D."/>
        </authorList>
    </citation>
    <scope>NUCLEOTIDE SEQUENCE</scope>
    <source>
        <strain evidence="2">DS3754</strain>
    </source>
</reference>
<dbReference type="SUPFAM" id="SSF89550">
    <property type="entry name" value="PHP domain-like"/>
    <property type="match status" value="1"/>
</dbReference>
<dbReference type="Proteomes" id="UP001242045">
    <property type="component" value="Unassembled WGS sequence"/>
</dbReference>
<evidence type="ECO:0000256" key="1">
    <source>
        <dbReference type="SAM" id="MobiDB-lite"/>
    </source>
</evidence>
<proteinExistence type="predicted"/>
<sequence>MKPWSDGQPLLAVAVSAVMKSHPLFSRSPAARFSTFALAAAALTACGGGSGGGNPFAGLPIVPAAPAPAPAPAASPPPAPPAPPSEPTGRWTVGDLHVHTIQSDDTQQISTLDQVLAKAFDRFGLDWAAISDHLRLSSYDNDGNKLAKQIPFSEGMAKYQVPRIKALQASGKYADKTIFASFEWDMATHDHGNVGILTDNPMSDAALKAANQFEYLFTNRDPALFPADDVTAWNAKDARAFSTHADVLAAIAWLKKNYPDTSYLQINHPSRNPGKYTAAQLREMNDAAPNIVFSLEGMVGNQMEPDRGGYNSAYTPANLPSRTYGGVDFLVARLGGTWDALLSEGRHIWNVADSDYHFTISQGQYSSGYAPGEYAKNHLWGDIKDPKSLLSAFRSGKLFAVNGGLIDALDFKVQSAKATGEMGAEVPAVPGEDLKITIRFKSPERNNYEFQLGSGVFANVKPVVDHVDLIAGDVTGRETPGTPGYARDTNPSTRVVKRFTRSDWKLDADGYFSVSYTVKAGSNQYFRLRGTNLGTDVPNETAGGEPLFDAQTSGADNVARFNAINARNYSDLWFYSNPVFVKIAAQ</sequence>
<gene>
    <name evidence="2" type="ORF">J2W31_003148</name>
</gene>
<protein>
    <recommendedName>
        <fullName evidence="4">S-layer protein</fullName>
    </recommendedName>
</protein>
<evidence type="ECO:0000313" key="3">
    <source>
        <dbReference type="Proteomes" id="UP001242045"/>
    </source>
</evidence>
<dbReference type="Gene3D" id="3.20.20.140">
    <property type="entry name" value="Metal-dependent hydrolases"/>
    <property type="match status" value="1"/>
</dbReference>
<feature type="compositionally biased region" description="Pro residues" evidence="1">
    <location>
        <begin position="67"/>
        <end position="86"/>
    </location>
</feature>
<organism evidence="2 3">
    <name type="scientific">Variovorax boronicumulans</name>
    <dbReference type="NCBI Taxonomy" id="436515"/>
    <lineage>
        <taxon>Bacteria</taxon>
        <taxon>Pseudomonadati</taxon>
        <taxon>Pseudomonadota</taxon>
        <taxon>Betaproteobacteria</taxon>
        <taxon>Burkholderiales</taxon>
        <taxon>Comamonadaceae</taxon>
        <taxon>Variovorax</taxon>
    </lineage>
</organism>
<dbReference type="EMBL" id="JAUSRD010000007">
    <property type="protein sequence ID" value="MDP9894025.1"/>
    <property type="molecule type" value="Genomic_DNA"/>
</dbReference>
<dbReference type="AlphaFoldDB" id="A0AAW8CUN6"/>
<accession>A0AAW8CUN6</accession>
<feature type="region of interest" description="Disordered" evidence="1">
    <location>
        <begin position="67"/>
        <end position="92"/>
    </location>
</feature>